<dbReference type="OrthoDB" id="9800746at2"/>
<dbReference type="GO" id="GO:0016163">
    <property type="term" value="F:nitrogenase activity"/>
    <property type="evidence" value="ECO:0007669"/>
    <property type="project" value="InterPro"/>
</dbReference>
<proteinExistence type="inferred from homology"/>
<keyword evidence="2 3" id="KW-0535">Nitrogen fixation</keyword>
<dbReference type="Gene3D" id="1.20.89.10">
    <property type="entry name" value="Nitrogenase Molybdenum-iron Protein, subunit B, domain 4"/>
    <property type="match status" value="1"/>
</dbReference>
<feature type="domain" description="Nitrogenase/oxidoreductase component 1" evidence="4">
    <location>
        <begin position="20"/>
        <end position="452"/>
    </location>
</feature>
<evidence type="ECO:0000256" key="1">
    <source>
        <dbReference type="ARBA" id="ARBA00011002"/>
    </source>
</evidence>
<dbReference type="InterPro" id="IPR000318">
    <property type="entry name" value="Nase_comp1_CS"/>
</dbReference>
<dbReference type="AlphaFoldDB" id="A0A401FXS6"/>
<gene>
    <name evidence="5" type="ORF">DENIS_2711</name>
</gene>
<reference evidence="6" key="2">
    <citation type="submission" date="2019-01" db="EMBL/GenBank/DDBJ databases">
        <title>Genome sequence of Desulfonema ishimotonii strain Tokyo 01.</title>
        <authorList>
            <person name="Fukui M."/>
        </authorList>
    </citation>
    <scope>NUCLEOTIDE SEQUENCE [LARGE SCALE GENOMIC DNA]</scope>
    <source>
        <strain evidence="6">Tokyo 01</strain>
    </source>
</reference>
<keyword evidence="6" id="KW-1185">Reference proteome</keyword>
<name>A0A401FXS6_9BACT</name>
<organism evidence="5 6">
    <name type="scientific">Desulfonema ishimotonii</name>
    <dbReference type="NCBI Taxonomy" id="45657"/>
    <lineage>
        <taxon>Bacteria</taxon>
        <taxon>Pseudomonadati</taxon>
        <taxon>Thermodesulfobacteriota</taxon>
        <taxon>Desulfobacteria</taxon>
        <taxon>Desulfobacterales</taxon>
        <taxon>Desulfococcaceae</taxon>
        <taxon>Desulfonema</taxon>
    </lineage>
</organism>
<evidence type="ECO:0000313" key="6">
    <source>
        <dbReference type="Proteomes" id="UP000288096"/>
    </source>
</evidence>
<sequence>MFSEEKTEEYTATKNACKLCTPLGASLVFKGIQGAVPLLHGSQGCSTYIRRYLISHFKEPIDIACSNFAEDTAIFGGGANLRIALENILLQYAPEMVGIATTCLSETIGDDVPMFIREFKEMHRGEEMPPLVHISTPSYQGTHMQGFHGAVRATVEALATDQGADDRKANDQKANEKTRVNLFPGMLSPEDLRHLREILTDFGLGFTLLPDYSETLDGPLWTEYQRIPAGGTTVDAIGRTGSAAGSLEFGRVLAAEKNTAGKFLEKEFGVKCHSLGLPIGIGETDRFFKTLEFITGMPTPPRYAEARGRLTDALVDGHKYVSRVKAAVFGEEDLVVGIVSFLSEIGVIPVLCASGGRSGHMVGKIAEIIPDYENKGIRILEDADFVDIEAAAEEVKPDLFIGNSKGYTSARRLNAPLIRIGFPVHDRINGGRLLHVGYAGAQRLFDRIANTVIGKRQDDSSWGYTYM</sequence>
<dbReference type="EMBL" id="BEXT01000001">
    <property type="protein sequence ID" value="GBC61749.1"/>
    <property type="molecule type" value="Genomic_DNA"/>
</dbReference>
<dbReference type="PROSITE" id="PS00699">
    <property type="entry name" value="NITROGENASE_1_1"/>
    <property type="match status" value="1"/>
</dbReference>
<accession>A0A401FXS6</accession>
<reference evidence="6" key="1">
    <citation type="submission" date="2017-11" db="EMBL/GenBank/DDBJ databases">
        <authorList>
            <person name="Watanabe M."/>
            <person name="Kojima H."/>
        </authorList>
    </citation>
    <scope>NUCLEOTIDE SEQUENCE [LARGE SCALE GENOMIC DNA]</scope>
    <source>
        <strain evidence="6">Tokyo 01</strain>
    </source>
</reference>
<dbReference type="RefSeq" id="WP_124328997.1">
    <property type="nucleotide sequence ID" value="NZ_BEXT01000001.1"/>
</dbReference>
<evidence type="ECO:0000313" key="5">
    <source>
        <dbReference type="EMBL" id="GBC61749.1"/>
    </source>
</evidence>
<dbReference type="Pfam" id="PF00148">
    <property type="entry name" value="Oxidored_nitro"/>
    <property type="match status" value="1"/>
</dbReference>
<dbReference type="InterPro" id="IPR000510">
    <property type="entry name" value="Nase/OxRdtase_comp1"/>
</dbReference>
<comment type="similarity">
    <text evidence="1 3">Belongs to the NifD/NifK/NifE/NifN family.</text>
</comment>
<evidence type="ECO:0000256" key="3">
    <source>
        <dbReference type="RuleBase" id="RU004021"/>
    </source>
</evidence>
<evidence type="ECO:0000256" key="2">
    <source>
        <dbReference type="ARBA" id="ARBA00023231"/>
    </source>
</evidence>
<dbReference type="PANTHER" id="PTHR33712:SF7">
    <property type="entry name" value="LIGHT-INDEPENDENT PROTOCHLOROPHYLLIDE REDUCTASE SUBUNIT B"/>
    <property type="match status" value="1"/>
</dbReference>
<protein>
    <submittedName>
        <fullName evidence="5">Nitrogenase</fullName>
    </submittedName>
</protein>
<dbReference type="PANTHER" id="PTHR33712">
    <property type="entry name" value="LIGHT-INDEPENDENT PROTOCHLOROPHYLLIDE REDUCTASE SUBUNIT B"/>
    <property type="match status" value="1"/>
</dbReference>
<dbReference type="InterPro" id="IPR050152">
    <property type="entry name" value="ChlB/BchB/BchZ"/>
</dbReference>
<dbReference type="Gene3D" id="3.40.50.1980">
    <property type="entry name" value="Nitrogenase molybdenum iron protein domain"/>
    <property type="match status" value="3"/>
</dbReference>
<evidence type="ECO:0000259" key="4">
    <source>
        <dbReference type="Pfam" id="PF00148"/>
    </source>
</evidence>
<comment type="caution">
    <text evidence="5">The sequence shown here is derived from an EMBL/GenBank/DDBJ whole genome shotgun (WGS) entry which is preliminary data.</text>
</comment>
<dbReference type="SUPFAM" id="SSF53807">
    <property type="entry name" value="Helical backbone' metal receptor"/>
    <property type="match status" value="1"/>
</dbReference>
<dbReference type="Proteomes" id="UP000288096">
    <property type="component" value="Unassembled WGS sequence"/>
</dbReference>